<dbReference type="PANTHER" id="PTHR41251:SF1">
    <property type="entry name" value="NON-HOMOLOGOUS END JOINING PROTEIN KU"/>
    <property type="match status" value="1"/>
</dbReference>
<dbReference type="HAMAP" id="MF_01875">
    <property type="entry name" value="Prokaryotic_Ku"/>
    <property type="match status" value="1"/>
</dbReference>
<sequence>MRSIWNGAVSFGLVTIPVRMYAATEQRSVTFNLVHREDAGRIRLRRFCSACEQEVPYAEVARGYELPTGEVVVLEGEDFEDLPLSTAHRIEVLQFTPAEQIDPVLLGRAYYLEPDEGAAGPYALLREALGRSGRVGIAKVALRQRESLATLRVREGVLVLETMLWPDEVRPADFAFLEEEAEVRPQELRMAESLVESMTADFDPSRHHDAYRRALEEVIEAKVAGREVVSTGPPPEPGPTADLMAALRASVEAAKRERPASGEGRRRRPAASGDAREETRGRPPRTA</sequence>
<dbReference type="EMBL" id="JACHJP010000005">
    <property type="protein sequence ID" value="MBB4918041.1"/>
    <property type="molecule type" value="Genomic_DNA"/>
</dbReference>
<dbReference type="AlphaFoldDB" id="A0A7W7QRW5"/>
<keyword evidence="1 3" id="KW-0238">DNA-binding</keyword>
<dbReference type="InterPro" id="IPR009187">
    <property type="entry name" value="Prok_Ku"/>
</dbReference>
<comment type="caution">
    <text evidence="6">The sequence shown here is derived from an EMBL/GenBank/DDBJ whole genome shotgun (WGS) entry which is preliminary data.</text>
</comment>
<dbReference type="CDD" id="cd00789">
    <property type="entry name" value="KU_like"/>
    <property type="match status" value="1"/>
</dbReference>
<gene>
    <name evidence="3" type="primary">ku</name>
    <name evidence="6" type="ORF">FHS44_005161</name>
</gene>
<dbReference type="Pfam" id="PF02735">
    <property type="entry name" value="Ku"/>
    <property type="match status" value="1"/>
</dbReference>
<name>A0A7W7QRW5_9ACTN</name>
<keyword evidence="3" id="KW-0227">DNA damage</keyword>
<evidence type="ECO:0000256" key="1">
    <source>
        <dbReference type="ARBA" id="ARBA00023125"/>
    </source>
</evidence>
<dbReference type="RefSeq" id="WP_184718833.1">
    <property type="nucleotide sequence ID" value="NZ_JACHJP010000005.1"/>
</dbReference>
<dbReference type="PANTHER" id="PTHR41251">
    <property type="entry name" value="NON-HOMOLOGOUS END JOINING PROTEIN KU"/>
    <property type="match status" value="1"/>
</dbReference>
<keyword evidence="2 3" id="KW-0233">DNA recombination</keyword>
<evidence type="ECO:0000259" key="5">
    <source>
        <dbReference type="SMART" id="SM00559"/>
    </source>
</evidence>
<comment type="subunit">
    <text evidence="3">Homodimer. Interacts with LigD.</text>
</comment>
<dbReference type="InterPro" id="IPR006164">
    <property type="entry name" value="DNA_bd_Ku70/Ku80"/>
</dbReference>
<dbReference type="GO" id="GO:0003690">
    <property type="term" value="F:double-stranded DNA binding"/>
    <property type="evidence" value="ECO:0007669"/>
    <property type="project" value="UniProtKB-UniRule"/>
</dbReference>
<keyword evidence="3" id="KW-0234">DNA repair</keyword>
<dbReference type="Proteomes" id="UP000552644">
    <property type="component" value="Unassembled WGS sequence"/>
</dbReference>
<feature type="region of interest" description="Disordered" evidence="4">
    <location>
        <begin position="226"/>
        <end position="287"/>
    </location>
</feature>
<dbReference type="SUPFAM" id="SSF100939">
    <property type="entry name" value="SPOC domain-like"/>
    <property type="match status" value="1"/>
</dbReference>
<dbReference type="GO" id="GO:0006310">
    <property type="term" value="P:DNA recombination"/>
    <property type="evidence" value="ECO:0007669"/>
    <property type="project" value="UniProtKB-KW"/>
</dbReference>
<dbReference type="PIRSF" id="PIRSF006493">
    <property type="entry name" value="Prok_Ku"/>
    <property type="match status" value="1"/>
</dbReference>
<comment type="function">
    <text evidence="3">With LigD forms a non-homologous end joining (NHEJ) DNA repair enzyme, which repairs dsDNA breaks with reduced fidelity. Binds linear dsDNA with 5'- and 3'- overhangs but not closed circular dsDNA nor ssDNA. Recruits and stimulates the ligase activity of LigD.</text>
</comment>
<organism evidence="6 7">
    <name type="scientific">Streptosporangium saharense</name>
    <dbReference type="NCBI Taxonomy" id="1706840"/>
    <lineage>
        <taxon>Bacteria</taxon>
        <taxon>Bacillati</taxon>
        <taxon>Actinomycetota</taxon>
        <taxon>Actinomycetes</taxon>
        <taxon>Streptosporangiales</taxon>
        <taxon>Streptosporangiaceae</taxon>
        <taxon>Streptosporangium</taxon>
    </lineage>
</organism>
<dbReference type="NCBIfam" id="TIGR02772">
    <property type="entry name" value="Ku_bact"/>
    <property type="match status" value="1"/>
</dbReference>
<dbReference type="Gene3D" id="2.40.290.10">
    <property type="match status" value="1"/>
</dbReference>
<dbReference type="GO" id="GO:0006303">
    <property type="term" value="P:double-strand break repair via nonhomologous end joining"/>
    <property type="evidence" value="ECO:0007669"/>
    <property type="project" value="UniProtKB-UniRule"/>
</dbReference>
<dbReference type="InterPro" id="IPR016194">
    <property type="entry name" value="SPOC-like_C_dom_sf"/>
</dbReference>
<comment type="similarity">
    <text evidence="3">Belongs to the prokaryotic Ku family.</text>
</comment>
<dbReference type="SMART" id="SM00559">
    <property type="entry name" value="Ku78"/>
    <property type="match status" value="1"/>
</dbReference>
<evidence type="ECO:0000256" key="4">
    <source>
        <dbReference type="SAM" id="MobiDB-lite"/>
    </source>
</evidence>
<feature type="compositionally biased region" description="Basic and acidic residues" evidence="4">
    <location>
        <begin position="253"/>
        <end position="264"/>
    </location>
</feature>
<evidence type="ECO:0000313" key="7">
    <source>
        <dbReference type="Proteomes" id="UP000552644"/>
    </source>
</evidence>
<accession>A0A7W7QRW5</accession>
<keyword evidence="7" id="KW-1185">Reference proteome</keyword>
<evidence type="ECO:0000256" key="3">
    <source>
        <dbReference type="HAMAP-Rule" id="MF_01875"/>
    </source>
</evidence>
<evidence type="ECO:0000313" key="6">
    <source>
        <dbReference type="EMBL" id="MBB4918041.1"/>
    </source>
</evidence>
<evidence type="ECO:0000256" key="2">
    <source>
        <dbReference type="ARBA" id="ARBA00023172"/>
    </source>
</evidence>
<feature type="domain" description="Ku" evidence="5">
    <location>
        <begin position="52"/>
        <end position="180"/>
    </location>
</feature>
<reference evidence="6 7" key="1">
    <citation type="submission" date="2020-08" db="EMBL/GenBank/DDBJ databases">
        <title>Genomic Encyclopedia of Type Strains, Phase III (KMG-III): the genomes of soil and plant-associated and newly described type strains.</title>
        <authorList>
            <person name="Whitman W."/>
        </authorList>
    </citation>
    <scope>NUCLEOTIDE SEQUENCE [LARGE SCALE GENOMIC DNA]</scope>
    <source>
        <strain evidence="6 7">CECT 8840</strain>
    </source>
</reference>
<proteinExistence type="inferred from homology"/>
<protein>
    <recommendedName>
        <fullName evidence="3">Non-homologous end joining protein Ku</fullName>
    </recommendedName>
</protein>